<organism evidence="1">
    <name type="scientific">freshwater metagenome</name>
    <dbReference type="NCBI Taxonomy" id="449393"/>
    <lineage>
        <taxon>unclassified sequences</taxon>
        <taxon>metagenomes</taxon>
        <taxon>ecological metagenomes</taxon>
    </lineage>
</organism>
<reference evidence="1" key="1">
    <citation type="submission" date="2020-05" db="EMBL/GenBank/DDBJ databases">
        <authorList>
            <person name="Chiriac C."/>
            <person name="Salcher M."/>
            <person name="Ghai R."/>
            <person name="Kavagutti S V."/>
        </authorList>
    </citation>
    <scope>NUCLEOTIDE SEQUENCE</scope>
</reference>
<accession>A0A6J6DGJ7</accession>
<protein>
    <submittedName>
        <fullName evidence="1">Unannotated protein</fullName>
    </submittedName>
</protein>
<gene>
    <name evidence="1" type="ORF">UFOPK1591_00812</name>
</gene>
<sequence>MAAGSSNLEWLHALTALTNLNDLTRLDTERGAVNELTVDRDVAVNNHLPRLGLRASEARTKYQRVEAHLEQLDQVLAGQAVGATGFLEYAAKLCFANAVLSAEALLLAKTNGVVTVCLALGAAVLTRSVRTLLEVLGGLWGQRDAERTAQAGLAAGTCFVRHDFLSVFST</sequence>
<dbReference type="EMBL" id="CAEZTD010000055">
    <property type="protein sequence ID" value="CAB4562225.1"/>
    <property type="molecule type" value="Genomic_DNA"/>
</dbReference>
<evidence type="ECO:0000313" key="1">
    <source>
        <dbReference type="EMBL" id="CAB4562225.1"/>
    </source>
</evidence>
<name>A0A6J6DGJ7_9ZZZZ</name>
<dbReference type="AlphaFoldDB" id="A0A6J6DGJ7"/>
<proteinExistence type="predicted"/>